<dbReference type="SUPFAM" id="SSF51445">
    <property type="entry name" value="(Trans)glycosidases"/>
    <property type="match status" value="1"/>
</dbReference>
<dbReference type="Gene3D" id="3.10.50.10">
    <property type="match status" value="1"/>
</dbReference>
<evidence type="ECO:0000256" key="5">
    <source>
        <dbReference type="ARBA" id="ARBA00022729"/>
    </source>
</evidence>
<dbReference type="PANTHER" id="PTHR46066">
    <property type="entry name" value="CHITINASE DOMAIN-CONTAINING PROTEIN 1 FAMILY MEMBER"/>
    <property type="match status" value="1"/>
</dbReference>
<comment type="subcellular location">
    <subcellularLocation>
        <location evidence="1">Lysosome</location>
    </subcellularLocation>
    <subcellularLocation>
        <location evidence="2">Secreted</location>
    </subcellularLocation>
</comment>
<keyword evidence="11" id="KW-1185">Reference proteome</keyword>
<reference evidence="11" key="1">
    <citation type="submission" date="2015-02" db="EMBL/GenBank/DDBJ databases">
        <title>Genome sequencing for Strongylocentrotus purpuratus.</title>
        <authorList>
            <person name="Murali S."/>
            <person name="Liu Y."/>
            <person name="Vee V."/>
            <person name="English A."/>
            <person name="Wang M."/>
            <person name="Skinner E."/>
            <person name="Han Y."/>
            <person name="Muzny D.M."/>
            <person name="Worley K.C."/>
            <person name="Gibbs R.A."/>
        </authorList>
    </citation>
    <scope>NUCLEOTIDE SEQUENCE</scope>
</reference>
<dbReference type="GO" id="GO:0005576">
    <property type="term" value="C:extracellular region"/>
    <property type="evidence" value="ECO:0007669"/>
    <property type="project" value="UniProtKB-SubCell"/>
</dbReference>
<evidence type="ECO:0000256" key="2">
    <source>
        <dbReference type="ARBA" id="ARBA00004613"/>
    </source>
</evidence>
<dbReference type="GO" id="GO:0008061">
    <property type="term" value="F:chitin binding"/>
    <property type="evidence" value="ECO:0007669"/>
    <property type="project" value="InterPro"/>
</dbReference>
<dbReference type="KEGG" id="spu:578405"/>
<evidence type="ECO:0000259" key="9">
    <source>
        <dbReference type="PROSITE" id="PS51910"/>
    </source>
</evidence>
<sequence>MQVTWGWTTWILVIFSIYMWSLPADAGSPPKKGAKKPKNGAPEVKLSDKTVMERGLVQENPKSKDIQKEHANYCNTKAEERHFTGGVLGYVTPWNSHGYDIAKWFGGKFTAISPVWLQVKRIASREFTIIGAHDIDKGWVKEVKKGKRQVGMAPRLLFDGWTTRDYDAVFKSEAEIKSLADTIVKFYQKYKFDGIALEVWSQVRSMNKDDLLHMVVDIADAIRNAGMAFYLVIPPPSLGEQQSLFTKDNFDILAPVVDGFSLMTYDFSNVQRPGPNSPIEWVRLCVEALVPDPGPNRAKILLGLNFYGYDYGPQAADAIIGPRYLELLKKNKLKWDTNSAEHYFEYKDGSISRHIFYPTLQSISARIALAEELGTGISIWELGQGLDYFYDLL</sequence>
<dbReference type="InterPro" id="IPR017853">
    <property type="entry name" value="GH"/>
</dbReference>
<dbReference type="CTD" id="66005"/>
<evidence type="ECO:0000256" key="8">
    <source>
        <dbReference type="SAM" id="SignalP"/>
    </source>
</evidence>
<evidence type="ECO:0000256" key="6">
    <source>
        <dbReference type="ARBA" id="ARBA00023228"/>
    </source>
</evidence>
<keyword evidence="5 8" id="KW-0732">Signal</keyword>
<dbReference type="CDD" id="cd02876">
    <property type="entry name" value="GH18_SI-CLP"/>
    <property type="match status" value="1"/>
</dbReference>
<dbReference type="PROSITE" id="PS51910">
    <property type="entry name" value="GH18_2"/>
    <property type="match status" value="1"/>
</dbReference>
<dbReference type="Gene3D" id="1.10.8.360">
    <property type="entry name" value="3,6-anhydro-alpha-l-galactosidase"/>
    <property type="match status" value="1"/>
</dbReference>
<dbReference type="GO" id="GO:0070492">
    <property type="term" value="F:oligosaccharide binding"/>
    <property type="evidence" value="ECO:0000318"/>
    <property type="project" value="GO_Central"/>
</dbReference>
<dbReference type="InterPro" id="IPR001223">
    <property type="entry name" value="Glyco_hydro18_cat"/>
</dbReference>
<dbReference type="FunCoup" id="A0A7M7RAQ5">
    <property type="interactions" value="964"/>
</dbReference>
<dbReference type="Gene3D" id="3.20.20.80">
    <property type="entry name" value="Glycosidases"/>
    <property type="match status" value="1"/>
</dbReference>
<dbReference type="RefSeq" id="XP_783668.3">
    <property type="nucleotide sequence ID" value="XM_778575.5"/>
</dbReference>
<feature type="signal peptide" evidence="8">
    <location>
        <begin position="1"/>
        <end position="26"/>
    </location>
</feature>
<keyword evidence="4" id="KW-0964">Secreted</keyword>
<dbReference type="GO" id="GO:0005764">
    <property type="term" value="C:lysosome"/>
    <property type="evidence" value="ECO:0007669"/>
    <property type="project" value="UniProtKB-SubCell"/>
</dbReference>
<evidence type="ECO:0000256" key="1">
    <source>
        <dbReference type="ARBA" id="ARBA00004371"/>
    </source>
</evidence>
<keyword evidence="6" id="KW-0458">Lysosome</keyword>
<evidence type="ECO:0000313" key="10">
    <source>
        <dbReference type="EnsemblMetazoa" id="XP_783668"/>
    </source>
</evidence>
<dbReference type="AlphaFoldDB" id="A0A7M7RAQ5"/>
<dbReference type="InterPro" id="IPR029070">
    <property type="entry name" value="Chitinase_insertion_sf"/>
</dbReference>
<feature type="chain" id="PRO_5029687031" description="Chitinase domain-containing protein 1" evidence="8">
    <location>
        <begin position="27"/>
        <end position="393"/>
    </location>
</feature>
<dbReference type="Pfam" id="PF00704">
    <property type="entry name" value="Glyco_hydro_18"/>
    <property type="match status" value="1"/>
</dbReference>
<comment type="similarity">
    <text evidence="3">Belongs to the glycosyl hydrolase 18 family.</text>
</comment>
<dbReference type="PANTHER" id="PTHR46066:SF2">
    <property type="entry name" value="CHITINASE DOMAIN-CONTAINING PROTEIN 1"/>
    <property type="match status" value="1"/>
</dbReference>
<dbReference type="GO" id="GO:0012505">
    <property type="term" value="C:endomembrane system"/>
    <property type="evidence" value="ECO:0000318"/>
    <property type="project" value="GO_Central"/>
</dbReference>
<dbReference type="InParanoid" id="A0A7M7RAQ5"/>
<feature type="domain" description="GH18" evidence="9">
    <location>
        <begin position="85"/>
        <end position="393"/>
    </location>
</feature>
<reference evidence="10" key="2">
    <citation type="submission" date="2021-01" db="UniProtKB">
        <authorList>
            <consortium name="EnsemblMetazoa"/>
        </authorList>
    </citation>
    <scope>IDENTIFICATION</scope>
</reference>
<dbReference type="FunFam" id="3.20.20.80:FF:000028">
    <property type="entry name" value="Chitinase domain-containing protein 1"/>
    <property type="match status" value="1"/>
</dbReference>
<dbReference type="EnsemblMetazoa" id="XM_778575">
    <property type="protein sequence ID" value="XP_783668"/>
    <property type="gene ID" value="LOC578405"/>
</dbReference>
<evidence type="ECO:0000256" key="3">
    <source>
        <dbReference type="ARBA" id="ARBA00009336"/>
    </source>
</evidence>
<dbReference type="GO" id="GO:0005975">
    <property type="term" value="P:carbohydrate metabolic process"/>
    <property type="evidence" value="ECO:0007669"/>
    <property type="project" value="InterPro"/>
</dbReference>
<proteinExistence type="inferred from homology"/>
<protein>
    <recommendedName>
        <fullName evidence="7">Chitinase domain-containing protein 1</fullName>
    </recommendedName>
</protein>
<dbReference type="Proteomes" id="UP000007110">
    <property type="component" value="Unassembled WGS sequence"/>
</dbReference>
<dbReference type="GeneID" id="578405"/>
<dbReference type="OMA" id="YSINERI"/>
<dbReference type="SMART" id="SM00636">
    <property type="entry name" value="Glyco_18"/>
    <property type="match status" value="1"/>
</dbReference>
<organism evidence="10 11">
    <name type="scientific">Strongylocentrotus purpuratus</name>
    <name type="common">Purple sea urchin</name>
    <dbReference type="NCBI Taxonomy" id="7668"/>
    <lineage>
        <taxon>Eukaryota</taxon>
        <taxon>Metazoa</taxon>
        <taxon>Echinodermata</taxon>
        <taxon>Eleutherozoa</taxon>
        <taxon>Echinozoa</taxon>
        <taxon>Echinoidea</taxon>
        <taxon>Euechinoidea</taxon>
        <taxon>Echinacea</taxon>
        <taxon>Camarodonta</taxon>
        <taxon>Echinidea</taxon>
        <taxon>Strongylocentrotidae</taxon>
        <taxon>Strongylocentrotus</taxon>
    </lineage>
</organism>
<evidence type="ECO:0000256" key="7">
    <source>
        <dbReference type="ARBA" id="ARBA00040976"/>
    </source>
</evidence>
<accession>A0A7M7RAQ5</accession>
<name>A0A7M7RAQ5_STRPU</name>
<evidence type="ECO:0000313" key="11">
    <source>
        <dbReference type="Proteomes" id="UP000007110"/>
    </source>
</evidence>
<dbReference type="FunFam" id="3.10.50.10:FF:000002">
    <property type="entry name" value="Chitinase domain-containing protein 1"/>
    <property type="match status" value="1"/>
</dbReference>
<evidence type="ECO:0000256" key="4">
    <source>
        <dbReference type="ARBA" id="ARBA00022525"/>
    </source>
</evidence>
<dbReference type="InterPro" id="IPR011583">
    <property type="entry name" value="Chitinase_II/V-like_cat"/>
</dbReference>
<dbReference type="OrthoDB" id="10254444at2759"/>